<gene>
    <name evidence="1" type="ORF">SAY87_018262</name>
</gene>
<organism evidence="1 2">
    <name type="scientific">Trapa incisa</name>
    <dbReference type="NCBI Taxonomy" id="236973"/>
    <lineage>
        <taxon>Eukaryota</taxon>
        <taxon>Viridiplantae</taxon>
        <taxon>Streptophyta</taxon>
        <taxon>Embryophyta</taxon>
        <taxon>Tracheophyta</taxon>
        <taxon>Spermatophyta</taxon>
        <taxon>Magnoliopsida</taxon>
        <taxon>eudicotyledons</taxon>
        <taxon>Gunneridae</taxon>
        <taxon>Pentapetalae</taxon>
        <taxon>rosids</taxon>
        <taxon>malvids</taxon>
        <taxon>Myrtales</taxon>
        <taxon>Lythraceae</taxon>
        <taxon>Trapa</taxon>
    </lineage>
</organism>
<dbReference type="AlphaFoldDB" id="A0AAN7LAG7"/>
<proteinExistence type="predicted"/>
<dbReference type="EMBL" id="JAXIOK010000002">
    <property type="protein sequence ID" value="KAK4778075.1"/>
    <property type="molecule type" value="Genomic_DNA"/>
</dbReference>
<protein>
    <submittedName>
        <fullName evidence="1">Uncharacterized protein</fullName>
    </submittedName>
</protein>
<sequence>MILIPDTAFWLYLLEKYPSMFIIKTGDVNVSLAPTRVSTEAGLYMHVFKVADLTSLTDPTFRKDKKNVKEVPRENWLLPSGLTGTSSEVPEDSDNFIGVVWDLGRDL</sequence>
<comment type="caution">
    <text evidence="1">The sequence shown here is derived from an EMBL/GenBank/DDBJ whole genome shotgun (WGS) entry which is preliminary data.</text>
</comment>
<name>A0AAN7LAG7_9MYRT</name>
<evidence type="ECO:0000313" key="2">
    <source>
        <dbReference type="Proteomes" id="UP001345219"/>
    </source>
</evidence>
<evidence type="ECO:0000313" key="1">
    <source>
        <dbReference type="EMBL" id="KAK4778075.1"/>
    </source>
</evidence>
<dbReference type="Proteomes" id="UP001345219">
    <property type="component" value="Chromosome 14"/>
</dbReference>
<keyword evidence="2" id="KW-1185">Reference proteome</keyword>
<reference evidence="1 2" key="1">
    <citation type="journal article" date="2023" name="Hortic Res">
        <title>Pangenome of water caltrop reveals structural variations and asymmetric subgenome divergence after allopolyploidization.</title>
        <authorList>
            <person name="Zhang X."/>
            <person name="Chen Y."/>
            <person name="Wang L."/>
            <person name="Yuan Y."/>
            <person name="Fang M."/>
            <person name="Shi L."/>
            <person name="Lu R."/>
            <person name="Comes H.P."/>
            <person name="Ma Y."/>
            <person name="Chen Y."/>
            <person name="Huang G."/>
            <person name="Zhou Y."/>
            <person name="Zheng Z."/>
            <person name="Qiu Y."/>
        </authorList>
    </citation>
    <scope>NUCLEOTIDE SEQUENCE [LARGE SCALE GENOMIC DNA]</scope>
    <source>
        <tissue evidence="1">Roots</tissue>
    </source>
</reference>
<accession>A0AAN7LAG7</accession>